<dbReference type="SUPFAM" id="SSF54719">
    <property type="entry name" value="Fe,Mn superoxide dismutase (SOD), C-terminal domain"/>
    <property type="match status" value="1"/>
</dbReference>
<dbReference type="PIRSF" id="PIRSF000349">
    <property type="entry name" value="SODismutase"/>
    <property type="match status" value="1"/>
</dbReference>
<evidence type="ECO:0000259" key="7">
    <source>
        <dbReference type="Pfam" id="PF02777"/>
    </source>
</evidence>
<evidence type="ECO:0000256" key="2">
    <source>
        <dbReference type="ARBA" id="ARBA00022723"/>
    </source>
</evidence>
<evidence type="ECO:0000259" key="6">
    <source>
        <dbReference type="Pfam" id="PF00081"/>
    </source>
</evidence>
<dbReference type="SUPFAM" id="SSF46609">
    <property type="entry name" value="Fe,Mn superoxide dismutase (SOD), N-terminal domain"/>
    <property type="match status" value="1"/>
</dbReference>
<reference evidence="8 9" key="1">
    <citation type="submission" date="2024-07" db="EMBL/GenBank/DDBJ databases">
        <title>Luteimonas salilacus sp. nov., isolated from the shore soil of Salt Lake in Tibet of China.</title>
        <authorList>
            <person name="Zhang X."/>
            <person name="Li A."/>
        </authorList>
    </citation>
    <scope>NUCLEOTIDE SEQUENCE [LARGE SCALE GENOMIC DNA]</scope>
    <source>
        <strain evidence="8 9">B3-2-R+30</strain>
    </source>
</reference>
<feature type="domain" description="Manganese/iron superoxide dismutase N-terminal" evidence="6">
    <location>
        <begin position="4"/>
        <end position="81"/>
    </location>
</feature>
<protein>
    <recommendedName>
        <fullName evidence="5">Superoxide dismutase</fullName>
        <ecNumber evidence="5">1.15.1.1</ecNumber>
    </recommendedName>
</protein>
<dbReference type="Pfam" id="PF02777">
    <property type="entry name" value="Sod_Fe_C"/>
    <property type="match status" value="1"/>
</dbReference>
<dbReference type="Gene3D" id="1.10.287.990">
    <property type="entry name" value="Fe,Mn superoxide dismutase (SOD) domain"/>
    <property type="match status" value="1"/>
</dbReference>
<gene>
    <name evidence="8" type="ORF">AB6713_10000</name>
</gene>
<evidence type="ECO:0000256" key="1">
    <source>
        <dbReference type="ARBA" id="ARBA00008714"/>
    </source>
</evidence>
<dbReference type="PANTHER" id="PTHR42769">
    <property type="entry name" value="SUPEROXIDE DISMUTASE"/>
    <property type="match status" value="1"/>
</dbReference>
<dbReference type="InterPro" id="IPR019832">
    <property type="entry name" value="Mn/Fe_SOD_C"/>
</dbReference>
<comment type="caution">
    <text evidence="8">The sequence shown here is derived from an EMBL/GenBank/DDBJ whole genome shotgun (WGS) entry which is preliminary data.</text>
</comment>
<keyword evidence="9" id="KW-1185">Reference proteome</keyword>
<dbReference type="EC" id="1.15.1.1" evidence="5"/>
<dbReference type="Proteomes" id="UP001566331">
    <property type="component" value="Unassembled WGS sequence"/>
</dbReference>
<comment type="similarity">
    <text evidence="1 5">Belongs to the iron/manganese superoxide dismutase family.</text>
</comment>
<evidence type="ECO:0000313" key="9">
    <source>
        <dbReference type="Proteomes" id="UP001566331"/>
    </source>
</evidence>
<comment type="catalytic activity">
    <reaction evidence="4 5">
        <text>2 superoxide + 2 H(+) = H2O2 + O2</text>
        <dbReference type="Rhea" id="RHEA:20696"/>
        <dbReference type="ChEBI" id="CHEBI:15378"/>
        <dbReference type="ChEBI" id="CHEBI:15379"/>
        <dbReference type="ChEBI" id="CHEBI:16240"/>
        <dbReference type="ChEBI" id="CHEBI:18421"/>
        <dbReference type="EC" id="1.15.1.1"/>
    </reaction>
</comment>
<dbReference type="PRINTS" id="PR01703">
    <property type="entry name" value="MNSODISMTASE"/>
</dbReference>
<accession>A0ABV4HQD2</accession>
<dbReference type="Gene3D" id="3.55.40.20">
    <property type="entry name" value="Iron/manganese superoxide dismutase, C-terminal domain"/>
    <property type="match status" value="1"/>
</dbReference>
<sequence length="195" mass="21193">MAIELPALPYDRTALEPHISGDTVDQHHGRHQRGHVDRLNAMAAGTAFAGLELEEIVRKAQGAMAEHAAQAWSTAFYWSCLKPAAAGGGGEPEGALADALAVAFGDVAGFRAQFTATALRGFGAGWIWLLRRDDGRLAIAATPHTVTPLTGSDTPLLACCLWEHAYFLDYRDNREKYLDAFWQLVNWEFAASRLG</sequence>
<evidence type="ECO:0000313" key="8">
    <source>
        <dbReference type="EMBL" id="MEZ0474942.1"/>
    </source>
</evidence>
<organism evidence="8 9">
    <name type="scientific">Luteimonas salinilitoris</name>
    <dbReference type="NCBI Taxonomy" id="3237697"/>
    <lineage>
        <taxon>Bacteria</taxon>
        <taxon>Pseudomonadati</taxon>
        <taxon>Pseudomonadota</taxon>
        <taxon>Gammaproteobacteria</taxon>
        <taxon>Lysobacterales</taxon>
        <taxon>Lysobacteraceae</taxon>
        <taxon>Luteimonas</taxon>
    </lineage>
</organism>
<dbReference type="RefSeq" id="WP_370562332.1">
    <property type="nucleotide sequence ID" value="NZ_JBFWIB010000001.1"/>
</dbReference>
<dbReference type="InterPro" id="IPR036324">
    <property type="entry name" value="Mn/Fe_SOD_N_sf"/>
</dbReference>
<evidence type="ECO:0000256" key="4">
    <source>
        <dbReference type="ARBA" id="ARBA00049204"/>
    </source>
</evidence>
<evidence type="ECO:0000256" key="3">
    <source>
        <dbReference type="ARBA" id="ARBA00023002"/>
    </source>
</evidence>
<dbReference type="InterPro" id="IPR001189">
    <property type="entry name" value="Mn/Fe_SOD"/>
</dbReference>
<evidence type="ECO:0000256" key="5">
    <source>
        <dbReference type="RuleBase" id="RU000414"/>
    </source>
</evidence>
<dbReference type="EMBL" id="JBFWIC010000011">
    <property type="protein sequence ID" value="MEZ0474942.1"/>
    <property type="molecule type" value="Genomic_DNA"/>
</dbReference>
<dbReference type="InterPro" id="IPR019831">
    <property type="entry name" value="Mn/Fe_SOD_N"/>
</dbReference>
<keyword evidence="2 5" id="KW-0479">Metal-binding</keyword>
<feature type="domain" description="Manganese/iron superoxide dismutase C-terminal" evidence="7">
    <location>
        <begin position="92"/>
        <end position="193"/>
    </location>
</feature>
<proteinExistence type="inferred from homology"/>
<keyword evidence="3 5" id="KW-0560">Oxidoreductase</keyword>
<name>A0ABV4HQD2_9GAMM</name>
<dbReference type="InterPro" id="IPR036314">
    <property type="entry name" value="SOD_C_sf"/>
</dbReference>
<comment type="function">
    <text evidence="5">Destroys radicals which are normally produced within the cells and which are toxic to biological systems.</text>
</comment>
<dbReference type="Pfam" id="PF00081">
    <property type="entry name" value="Sod_Fe_N"/>
    <property type="match status" value="1"/>
</dbReference>
<dbReference type="PANTHER" id="PTHR42769:SF3">
    <property type="entry name" value="SUPEROXIDE DISMUTASE [FE] 2, CHLOROPLASTIC"/>
    <property type="match status" value="1"/>
</dbReference>